<dbReference type="AlphaFoldDB" id="K0SJN4"/>
<gene>
    <name evidence="2" type="ORF">THAOC_14026</name>
</gene>
<evidence type="ECO:0000256" key="1">
    <source>
        <dbReference type="SAM" id="SignalP"/>
    </source>
</evidence>
<reference evidence="2 3" key="1">
    <citation type="journal article" date="2012" name="Genome Biol.">
        <title>Genome and low-iron response of an oceanic diatom adapted to chronic iron limitation.</title>
        <authorList>
            <person name="Lommer M."/>
            <person name="Specht M."/>
            <person name="Roy A.S."/>
            <person name="Kraemer L."/>
            <person name="Andreson R."/>
            <person name="Gutowska M.A."/>
            <person name="Wolf J."/>
            <person name="Bergner S.V."/>
            <person name="Schilhabel M.B."/>
            <person name="Klostermeier U.C."/>
            <person name="Beiko R.G."/>
            <person name="Rosenstiel P."/>
            <person name="Hippler M."/>
            <person name="Laroche J."/>
        </authorList>
    </citation>
    <scope>NUCLEOTIDE SEQUENCE [LARGE SCALE GENOMIC DNA]</scope>
    <source>
        <strain evidence="2 3">CCMP1005</strain>
    </source>
</reference>
<protein>
    <submittedName>
        <fullName evidence="2">Uncharacterized protein</fullName>
    </submittedName>
</protein>
<dbReference type="Proteomes" id="UP000266841">
    <property type="component" value="Unassembled WGS sequence"/>
</dbReference>
<evidence type="ECO:0000313" key="3">
    <source>
        <dbReference type="Proteomes" id="UP000266841"/>
    </source>
</evidence>
<dbReference type="EMBL" id="AGNL01016295">
    <property type="protein sequence ID" value="EJK65154.1"/>
    <property type="molecule type" value="Genomic_DNA"/>
</dbReference>
<accession>K0SJN4</accession>
<organism evidence="2 3">
    <name type="scientific">Thalassiosira oceanica</name>
    <name type="common">Marine diatom</name>
    <dbReference type="NCBI Taxonomy" id="159749"/>
    <lineage>
        <taxon>Eukaryota</taxon>
        <taxon>Sar</taxon>
        <taxon>Stramenopiles</taxon>
        <taxon>Ochrophyta</taxon>
        <taxon>Bacillariophyta</taxon>
        <taxon>Coscinodiscophyceae</taxon>
        <taxon>Thalassiosirophycidae</taxon>
        <taxon>Thalassiosirales</taxon>
        <taxon>Thalassiosiraceae</taxon>
        <taxon>Thalassiosira</taxon>
    </lineage>
</organism>
<proteinExistence type="predicted"/>
<keyword evidence="3" id="KW-1185">Reference proteome</keyword>
<comment type="caution">
    <text evidence="2">The sequence shown here is derived from an EMBL/GenBank/DDBJ whole genome shotgun (WGS) entry which is preliminary data.</text>
</comment>
<keyword evidence="1" id="KW-0732">Signal</keyword>
<evidence type="ECO:0000313" key="2">
    <source>
        <dbReference type="EMBL" id="EJK65154.1"/>
    </source>
</evidence>
<sequence length="160" mass="17510">MIFMALLPALLALVGFYASKWPRDVLGGVPGAYLLGSRRCPWGFFFLTAPLAITCYHTNKTLLAAAPFGPFGDDNGPGLEPPPQNCIDIATAFMPSPPVVSGGPPESRAFPTSKLTIYLDDASSFEPSQRSSVFRHRLFRDARTYLRSEGIYTNLLNPRN</sequence>
<feature type="chain" id="PRO_5003837172" evidence="1">
    <location>
        <begin position="20"/>
        <end position="160"/>
    </location>
</feature>
<feature type="signal peptide" evidence="1">
    <location>
        <begin position="1"/>
        <end position="19"/>
    </location>
</feature>
<name>K0SJN4_THAOC</name>